<proteinExistence type="inferred from homology"/>
<evidence type="ECO:0000256" key="1">
    <source>
        <dbReference type="ARBA" id="ARBA00006723"/>
    </source>
</evidence>
<sequence length="76" mass="7852">MPAIDIQVMDGVFTAEEKAEIIVAVTRAFGGVAGDRLAANTSVRIHEIPSGAWGYGGTVLTTEDAKAIRFGSASAD</sequence>
<dbReference type="InterPro" id="IPR004370">
    <property type="entry name" value="4-OT-like_dom"/>
</dbReference>
<gene>
    <name evidence="4" type="ORF">ROJ8625_02070</name>
</gene>
<dbReference type="OrthoDB" id="8098375at2"/>
<dbReference type="EMBL" id="FWFK01000003">
    <property type="protein sequence ID" value="SLN42434.1"/>
    <property type="molecule type" value="Genomic_DNA"/>
</dbReference>
<dbReference type="InterPro" id="IPR014347">
    <property type="entry name" value="Tautomerase/MIF_sf"/>
</dbReference>
<evidence type="ECO:0000313" key="5">
    <source>
        <dbReference type="Proteomes" id="UP000193570"/>
    </source>
</evidence>
<reference evidence="4 5" key="1">
    <citation type="submission" date="2017-03" db="EMBL/GenBank/DDBJ databases">
        <authorList>
            <person name="Afonso C.L."/>
            <person name="Miller P.J."/>
            <person name="Scott M.A."/>
            <person name="Spackman E."/>
            <person name="Goraichik I."/>
            <person name="Dimitrov K.M."/>
            <person name="Suarez D.L."/>
            <person name="Swayne D.E."/>
        </authorList>
    </citation>
    <scope>NUCLEOTIDE SEQUENCE [LARGE SCALE GENOMIC DNA]</scope>
    <source>
        <strain evidence="4 5">CECT 8625</strain>
    </source>
</reference>
<comment type="similarity">
    <text evidence="1">Belongs to the 4-oxalocrotonate tautomerase family.</text>
</comment>
<accession>A0A1X6Z795</accession>
<dbReference type="Pfam" id="PF01361">
    <property type="entry name" value="Tautomerase"/>
    <property type="match status" value="1"/>
</dbReference>
<keyword evidence="2" id="KW-0413">Isomerase</keyword>
<dbReference type="Gene3D" id="3.30.429.10">
    <property type="entry name" value="Macrophage Migration Inhibitory Factor"/>
    <property type="match status" value="1"/>
</dbReference>
<keyword evidence="5" id="KW-1185">Reference proteome</keyword>
<dbReference type="RefSeq" id="WP_085791768.1">
    <property type="nucleotide sequence ID" value="NZ_FWFK01000003.1"/>
</dbReference>
<protein>
    <submittedName>
        <fullName evidence="4">4-oxalocrotonate tautomerase</fullName>
    </submittedName>
</protein>
<feature type="domain" description="4-oxalocrotonate tautomerase-like" evidence="3">
    <location>
        <begin position="2"/>
        <end position="62"/>
    </location>
</feature>
<dbReference type="Proteomes" id="UP000193570">
    <property type="component" value="Unassembled WGS sequence"/>
</dbReference>
<organism evidence="4 5">
    <name type="scientific">Roseivivax jejudonensis</name>
    <dbReference type="NCBI Taxonomy" id="1529041"/>
    <lineage>
        <taxon>Bacteria</taxon>
        <taxon>Pseudomonadati</taxon>
        <taxon>Pseudomonadota</taxon>
        <taxon>Alphaproteobacteria</taxon>
        <taxon>Rhodobacterales</taxon>
        <taxon>Roseobacteraceae</taxon>
        <taxon>Roseivivax</taxon>
    </lineage>
</organism>
<dbReference type="AlphaFoldDB" id="A0A1X6Z795"/>
<dbReference type="PANTHER" id="PTHR35530:SF2">
    <property type="entry name" value="BSL4019 PROTEIN"/>
    <property type="match status" value="1"/>
</dbReference>
<name>A0A1X6Z795_9RHOB</name>
<dbReference type="GO" id="GO:0016853">
    <property type="term" value="F:isomerase activity"/>
    <property type="evidence" value="ECO:0007669"/>
    <property type="project" value="UniProtKB-KW"/>
</dbReference>
<dbReference type="PANTHER" id="PTHR35530">
    <property type="entry name" value="TAUTOMERASE-RELATED"/>
    <property type="match status" value="1"/>
</dbReference>
<dbReference type="SUPFAM" id="SSF55331">
    <property type="entry name" value="Tautomerase/MIF"/>
    <property type="match status" value="1"/>
</dbReference>
<evidence type="ECO:0000313" key="4">
    <source>
        <dbReference type="EMBL" id="SLN42434.1"/>
    </source>
</evidence>
<evidence type="ECO:0000259" key="3">
    <source>
        <dbReference type="Pfam" id="PF01361"/>
    </source>
</evidence>
<evidence type="ECO:0000256" key="2">
    <source>
        <dbReference type="ARBA" id="ARBA00023235"/>
    </source>
</evidence>